<evidence type="ECO:0000313" key="4">
    <source>
        <dbReference type="Proteomes" id="UP000095085"/>
    </source>
</evidence>
<name>A0A1E4RCZ1_9ASCO</name>
<proteinExistence type="predicted"/>
<feature type="compositionally biased region" description="Polar residues" evidence="1">
    <location>
        <begin position="109"/>
        <end position="122"/>
    </location>
</feature>
<feature type="region of interest" description="Disordered" evidence="1">
    <location>
        <begin position="271"/>
        <end position="296"/>
    </location>
</feature>
<feature type="region of interest" description="Disordered" evidence="1">
    <location>
        <begin position="145"/>
        <end position="195"/>
    </location>
</feature>
<reference evidence="4" key="1">
    <citation type="submission" date="2016-05" db="EMBL/GenBank/DDBJ databases">
        <title>Comparative genomics of biotechnologically important yeasts.</title>
        <authorList>
            <consortium name="DOE Joint Genome Institute"/>
            <person name="Riley R."/>
            <person name="Haridas S."/>
            <person name="Wolfe K.H."/>
            <person name="Lopes M.R."/>
            <person name="Hittinger C.T."/>
            <person name="Goker M."/>
            <person name="Salamov A."/>
            <person name="Wisecaver J."/>
            <person name="Long T.M."/>
            <person name="Aerts A.L."/>
            <person name="Barry K."/>
            <person name="Choi C."/>
            <person name="Clum A."/>
            <person name="Coughlan A.Y."/>
            <person name="Deshpande S."/>
            <person name="Douglass A.P."/>
            <person name="Hanson S.J."/>
            <person name="Klenk H.-P."/>
            <person name="Labutti K."/>
            <person name="Lapidus A."/>
            <person name="Lindquist E."/>
            <person name="Lipzen A."/>
            <person name="Meier-Kolthoff J.P."/>
            <person name="Ohm R.A."/>
            <person name="Otillar R.P."/>
            <person name="Pangilinan J."/>
            <person name="Peng Y."/>
            <person name="Rokas A."/>
            <person name="Rosa C.A."/>
            <person name="Scheuner C."/>
            <person name="Sibirny A.A."/>
            <person name="Slot J.C."/>
            <person name="Stielow J.B."/>
            <person name="Sun H."/>
            <person name="Kurtzman C.P."/>
            <person name="Blackwell M."/>
            <person name="Grigoriev I.V."/>
            <person name="Jeffries T.W."/>
        </authorList>
    </citation>
    <scope>NUCLEOTIDE SEQUENCE [LARGE SCALE GENOMIC DNA]</scope>
    <source>
        <strain evidence="4">NRRL Y-1933</strain>
    </source>
</reference>
<feature type="compositionally biased region" description="Low complexity" evidence="1">
    <location>
        <begin position="174"/>
        <end position="192"/>
    </location>
</feature>
<evidence type="ECO:0000256" key="1">
    <source>
        <dbReference type="SAM" id="MobiDB-lite"/>
    </source>
</evidence>
<keyword evidence="2" id="KW-0472">Membrane</keyword>
<dbReference type="OrthoDB" id="4082885at2759"/>
<keyword evidence="2" id="KW-1133">Transmembrane helix</keyword>
<protein>
    <submittedName>
        <fullName evidence="3">Uncharacterized protein</fullName>
    </submittedName>
</protein>
<dbReference type="GeneID" id="30997685"/>
<dbReference type="Proteomes" id="UP000095085">
    <property type="component" value="Unassembled WGS sequence"/>
</dbReference>
<sequence length="296" mass="33384">MGYNQGLAVGLGIGVTVIVVFAICIVIWYRNQRQQRREDNIENDIDLDLRDNQSFSQFQEELHKPYNDPNKSSTTQSGDLVNNEKLVQDHNSINSTKSDKDIIQPPPQLNHNRNYSSTSTDFNSRHNKTGSSYDFYESFIPILPERNNNNNNNNNDIDESIIQPPPPINDTIESNPTSNNSSNTSIIGNPNTKSLDNLAKQLTGPTFFEKLPSRAATINVKQRNPTNLPNNSSGDLIQNQLIDTNDAINDNYVYESNSPRKRDTKISVLSNNEEPVPSHPYRTIHASSPFEDKNKI</sequence>
<evidence type="ECO:0000256" key="2">
    <source>
        <dbReference type="SAM" id="Phobius"/>
    </source>
</evidence>
<keyword evidence="4" id="KW-1185">Reference proteome</keyword>
<feature type="compositionally biased region" description="Polar residues" evidence="1">
    <location>
        <begin position="69"/>
        <end position="80"/>
    </location>
</feature>
<accession>A0A1E4RCZ1</accession>
<gene>
    <name evidence="3" type="ORF">HYPBUDRAFT_230214</name>
</gene>
<organism evidence="3 4">
    <name type="scientific">Hyphopichia burtonii NRRL Y-1933</name>
    <dbReference type="NCBI Taxonomy" id="984485"/>
    <lineage>
        <taxon>Eukaryota</taxon>
        <taxon>Fungi</taxon>
        <taxon>Dikarya</taxon>
        <taxon>Ascomycota</taxon>
        <taxon>Saccharomycotina</taxon>
        <taxon>Pichiomycetes</taxon>
        <taxon>Debaryomycetaceae</taxon>
        <taxon>Hyphopichia</taxon>
    </lineage>
</organism>
<feature type="region of interest" description="Disordered" evidence="1">
    <location>
        <begin position="62"/>
        <end position="129"/>
    </location>
</feature>
<dbReference type="EMBL" id="KV454545">
    <property type="protein sequence ID" value="ODV65120.1"/>
    <property type="molecule type" value="Genomic_DNA"/>
</dbReference>
<dbReference type="AlphaFoldDB" id="A0A1E4RCZ1"/>
<dbReference type="RefSeq" id="XP_020074187.1">
    <property type="nucleotide sequence ID" value="XM_020223136.1"/>
</dbReference>
<feature type="transmembrane region" description="Helical" evidence="2">
    <location>
        <begin position="6"/>
        <end position="29"/>
    </location>
</feature>
<keyword evidence="2" id="KW-0812">Transmembrane</keyword>
<evidence type="ECO:0000313" key="3">
    <source>
        <dbReference type="EMBL" id="ODV65120.1"/>
    </source>
</evidence>